<evidence type="ECO:0000256" key="14">
    <source>
        <dbReference type="ARBA" id="ARBA00023053"/>
    </source>
</evidence>
<keyword evidence="7" id="KW-0116">cAMP-binding</keyword>
<dbReference type="InterPro" id="IPR005821">
    <property type="entry name" value="Ion_trans_dom"/>
</dbReference>
<dbReference type="AlphaFoldDB" id="A0AAJ7LF99"/>
<dbReference type="RefSeq" id="XP_018521927.2">
    <property type="nucleotide sequence ID" value="XM_018666411.2"/>
</dbReference>
<gene>
    <name evidence="27" type="primary">LOC108876720</name>
</gene>
<feature type="transmembrane region" description="Helical" evidence="24">
    <location>
        <begin position="221"/>
        <end position="245"/>
    </location>
</feature>
<evidence type="ECO:0000256" key="1">
    <source>
        <dbReference type="ARBA" id="ARBA00004651"/>
    </source>
</evidence>
<evidence type="ECO:0000256" key="8">
    <source>
        <dbReference type="ARBA" id="ARBA00022692"/>
    </source>
</evidence>
<feature type="region of interest" description="Disordered" evidence="23">
    <location>
        <begin position="949"/>
        <end position="969"/>
    </location>
</feature>
<feature type="compositionally biased region" description="Low complexity" evidence="23">
    <location>
        <begin position="799"/>
        <end position="812"/>
    </location>
</feature>
<dbReference type="InterPro" id="IPR003938">
    <property type="entry name" value="K_chnl_volt-dep_EAG/ELK/ERG"/>
</dbReference>
<keyword evidence="4" id="KW-0894">Sodium channel</keyword>
<feature type="compositionally biased region" description="Low complexity" evidence="23">
    <location>
        <begin position="1120"/>
        <end position="1132"/>
    </location>
</feature>
<evidence type="ECO:0000256" key="11">
    <source>
        <dbReference type="ARBA" id="ARBA00022882"/>
    </source>
</evidence>
<comment type="subcellular location">
    <subcellularLocation>
        <location evidence="1">Cell membrane</location>
        <topology evidence="1">Multi-pass membrane protein</topology>
    </subcellularLocation>
</comment>
<feature type="region of interest" description="Disordered" evidence="23">
    <location>
        <begin position="114"/>
        <end position="136"/>
    </location>
</feature>
<keyword evidence="17" id="KW-0114">cAMP</keyword>
<keyword evidence="10" id="KW-0631">Potassium channel</keyword>
<dbReference type="GO" id="GO:0030552">
    <property type="term" value="F:cAMP binding"/>
    <property type="evidence" value="ECO:0007669"/>
    <property type="project" value="UniProtKB-KW"/>
</dbReference>
<dbReference type="GO" id="GO:0005249">
    <property type="term" value="F:voltage-gated potassium channel activity"/>
    <property type="evidence" value="ECO:0007669"/>
    <property type="project" value="InterPro"/>
</dbReference>
<evidence type="ECO:0000256" key="16">
    <source>
        <dbReference type="ARBA" id="ARBA00023136"/>
    </source>
</evidence>
<dbReference type="SMART" id="SM00100">
    <property type="entry name" value="cNMP"/>
    <property type="match status" value="1"/>
</dbReference>
<feature type="region of interest" description="Disordered" evidence="23">
    <location>
        <begin position="1107"/>
        <end position="1194"/>
    </location>
</feature>
<dbReference type="KEGG" id="lcf:108876720"/>
<proteinExistence type="inferred from homology"/>
<feature type="compositionally biased region" description="Low complexity" evidence="23">
    <location>
        <begin position="47"/>
        <end position="56"/>
    </location>
</feature>
<dbReference type="PROSITE" id="PS50042">
    <property type="entry name" value="CNMP_BINDING_3"/>
    <property type="match status" value="1"/>
</dbReference>
<feature type="domain" description="Cyclic nucleotide-binding" evidence="25">
    <location>
        <begin position="553"/>
        <end position="668"/>
    </location>
</feature>
<dbReference type="InterPro" id="IPR013621">
    <property type="entry name" value="Ion_trans_N"/>
</dbReference>
<feature type="transmembrane region" description="Helical" evidence="24">
    <location>
        <begin position="251"/>
        <end position="270"/>
    </location>
</feature>
<dbReference type="InterPro" id="IPR051413">
    <property type="entry name" value="K/Na_HCN_channel"/>
</dbReference>
<evidence type="ECO:0000256" key="6">
    <source>
        <dbReference type="ARBA" id="ARBA00022538"/>
    </source>
</evidence>
<feature type="compositionally biased region" description="Basic and acidic residues" evidence="23">
    <location>
        <begin position="57"/>
        <end position="67"/>
    </location>
</feature>
<keyword evidence="19" id="KW-1071">Ligand-gated ion channel</keyword>
<keyword evidence="3" id="KW-0813">Transport</keyword>
<dbReference type="GeneID" id="108876720"/>
<dbReference type="Pfam" id="PF00520">
    <property type="entry name" value="Ion_trans"/>
    <property type="match status" value="1"/>
</dbReference>
<protein>
    <submittedName>
        <fullName evidence="27">LOW QUALITY PROTEIN: potassium/sodium hyperpolarization-activated cyclic nucleotide-gated channel 3</fullName>
    </submittedName>
</protein>
<evidence type="ECO:0000313" key="27">
    <source>
        <dbReference type="RefSeq" id="XP_018521927.2"/>
    </source>
</evidence>
<evidence type="ECO:0000313" key="26">
    <source>
        <dbReference type="Proteomes" id="UP000694890"/>
    </source>
</evidence>
<keyword evidence="16 24" id="KW-0472">Membrane</keyword>
<evidence type="ECO:0000256" key="24">
    <source>
        <dbReference type="SAM" id="Phobius"/>
    </source>
</evidence>
<dbReference type="InterPro" id="IPR014710">
    <property type="entry name" value="RmlC-like_jellyroll"/>
</dbReference>
<dbReference type="PANTHER" id="PTHR45689:SF4">
    <property type="entry name" value="POTASSIUM_SODIUM HYPERPOLARIZATION-ACTIVATED CYCLIC NUCLEOTIDE-GATED CHANNEL 4"/>
    <property type="match status" value="1"/>
</dbReference>
<feature type="region of interest" description="Disordered" evidence="23">
    <location>
        <begin position="794"/>
        <end position="817"/>
    </location>
</feature>
<organism evidence="26 27">
    <name type="scientific">Lates calcarifer</name>
    <name type="common">Barramundi</name>
    <name type="synonym">Holocentrus calcarifer</name>
    <dbReference type="NCBI Taxonomy" id="8187"/>
    <lineage>
        <taxon>Eukaryota</taxon>
        <taxon>Metazoa</taxon>
        <taxon>Chordata</taxon>
        <taxon>Craniata</taxon>
        <taxon>Vertebrata</taxon>
        <taxon>Euteleostomi</taxon>
        <taxon>Actinopterygii</taxon>
        <taxon>Neopterygii</taxon>
        <taxon>Teleostei</taxon>
        <taxon>Neoteleostei</taxon>
        <taxon>Acanthomorphata</taxon>
        <taxon>Carangaria</taxon>
        <taxon>Carangaria incertae sedis</taxon>
        <taxon>Centropomidae</taxon>
        <taxon>Lates</taxon>
    </lineage>
</organism>
<dbReference type="Gene3D" id="1.10.287.70">
    <property type="match status" value="1"/>
</dbReference>
<evidence type="ECO:0000256" key="22">
    <source>
        <dbReference type="ARBA" id="ARBA00036239"/>
    </source>
</evidence>
<comment type="catalytic activity">
    <reaction evidence="22">
        <text>Na(+)(in) = Na(+)(out)</text>
        <dbReference type="Rhea" id="RHEA:34963"/>
        <dbReference type="ChEBI" id="CHEBI:29101"/>
    </reaction>
</comment>
<evidence type="ECO:0000256" key="18">
    <source>
        <dbReference type="ARBA" id="ARBA00023201"/>
    </source>
</evidence>
<dbReference type="Gene3D" id="1.10.287.630">
    <property type="entry name" value="Helix hairpin bin"/>
    <property type="match status" value="1"/>
</dbReference>
<name>A0AAJ7LF99_LATCA</name>
<dbReference type="GO" id="GO:0030424">
    <property type="term" value="C:axon"/>
    <property type="evidence" value="ECO:0007669"/>
    <property type="project" value="TreeGrafter"/>
</dbReference>
<dbReference type="Pfam" id="PF00027">
    <property type="entry name" value="cNMP_binding"/>
    <property type="match status" value="1"/>
</dbReference>
<dbReference type="PANTHER" id="PTHR45689">
    <property type="entry name" value="I[[H]] CHANNEL, ISOFORM E"/>
    <property type="match status" value="1"/>
</dbReference>
<evidence type="ECO:0000256" key="7">
    <source>
        <dbReference type="ARBA" id="ARBA00022566"/>
    </source>
</evidence>
<evidence type="ECO:0000256" key="2">
    <source>
        <dbReference type="ARBA" id="ARBA00006305"/>
    </source>
</evidence>
<keyword evidence="20" id="KW-0407">Ion channel</keyword>
<dbReference type="PROSITE" id="PS00888">
    <property type="entry name" value="CNMP_BINDING_1"/>
    <property type="match status" value="1"/>
</dbReference>
<evidence type="ECO:0000256" key="13">
    <source>
        <dbReference type="ARBA" id="ARBA00022989"/>
    </source>
</evidence>
<dbReference type="CDD" id="cd00038">
    <property type="entry name" value="CAP_ED"/>
    <property type="match status" value="1"/>
</dbReference>
<dbReference type="FunFam" id="1.10.287.70:FF:000031">
    <property type="entry name" value="Potassium/sodium hyperpolarization-activated cyclic nucleotide-gated channel 1, putative"/>
    <property type="match status" value="1"/>
</dbReference>
<dbReference type="InterPro" id="IPR000595">
    <property type="entry name" value="cNMP-bd_dom"/>
</dbReference>
<keyword evidence="12" id="KW-0630">Potassium</keyword>
<keyword evidence="15" id="KW-0406">Ion transport</keyword>
<comment type="similarity">
    <text evidence="2">Belongs to the potassium channel HCN family.</text>
</comment>
<evidence type="ECO:0000256" key="15">
    <source>
        <dbReference type="ARBA" id="ARBA00023065"/>
    </source>
</evidence>
<keyword evidence="5" id="KW-1003">Cell membrane</keyword>
<dbReference type="InterPro" id="IPR018488">
    <property type="entry name" value="cNMP-bd_CS"/>
</dbReference>
<dbReference type="Gene3D" id="2.60.120.10">
    <property type="entry name" value="Jelly Rolls"/>
    <property type="match status" value="1"/>
</dbReference>
<dbReference type="Pfam" id="PF08412">
    <property type="entry name" value="Ion_trans_N"/>
    <property type="match status" value="1"/>
</dbReference>
<evidence type="ECO:0000256" key="19">
    <source>
        <dbReference type="ARBA" id="ARBA00023286"/>
    </source>
</evidence>
<dbReference type="SUPFAM" id="SSF51206">
    <property type="entry name" value="cAMP-binding domain-like"/>
    <property type="match status" value="1"/>
</dbReference>
<dbReference type="GO" id="GO:0030425">
    <property type="term" value="C:dendrite"/>
    <property type="evidence" value="ECO:0007669"/>
    <property type="project" value="TreeGrafter"/>
</dbReference>
<evidence type="ECO:0000256" key="20">
    <source>
        <dbReference type="ARBA" id="ARBA00023303"/>
    </source>
</evidence>
<keyword evidence="11" id="KW-0851">Voltage-gated channel</keyword>
<dbReference type="InterPro" id="IPR018490">
    <property type="entry name" value="cNMP-bd_dom_sf"/>
</dbReference>
<reference evidence="27" key="1">
    <citation type="submission" date="2025-08" db="UniProtKB">
        <authorList>
            <consortium name="RefSeq"/>
        </authorList>
    </citation>
    <scope>IDENTIFICATION</scope>
    <source>
        <tissue evidence="27">Brain</tissue>
    </source>
</reference>
<keyword evidence="13 24" id="KW-1133">Transmembrane helix</keyword>
<dbReference type="SUPFAM" id="SSF81324">
    <property type="entry name" value="Voltage-gated potassium channels"/>
    <property type="match status" value="1"/>
</dbReference>
<sequence>MERFQSSMRKRLYSLPQNIGQKPFVFDEGDSGDKDTKRKSIRLKHLSSPSPASSCKSIEEARSEDLERDVTVKTNLNGDCRLFRGSISSITGRYPPGSDPAEQRRLIPEADAGVSESFPGEHSPGAQQRATGGVSGAVGQGSVFDQSSFIKLEGTEQIIVPEDDRLYQAGFMHRQFGAMLQPGVNKFSLRMLGSERAVEHERERVKSAGFWIIHPYSDFRFYWDLTMLLLMVGNLIIIPVGITFFKDEHTPPWIVFNVVSDTFFLMDLVLNFRTGIVKEDNTEIILDPQQIKIKYLKSWFVVDFISSIPVDYIFLIVETRIDSDFYKTARALRIVRFTKILSLLRLLRLSRLIRYIHQWEEVFHMTYDLASAMVRIMNLIGMMLLLCHWDGCLQFLVPMLQDFPPDCWVTRNKMVNDTWGQQYSYALFKAMSHMLCIGYGLYPPIGMADVWLTILSMIVGATCFAMFVGHATALIQSLDSSRRQYQEKYKQVEQYMSFHKLPADMRQRIHDYYEHRYQGKMFDEESILEELNEPLREEIINFNCRKLVASMPLFANADPNFVTSMLTKLRFEVFQPGDYIIREGTIGKKMYFIQHGVVSVLTKSSKDTKLSDGSYFGEICLLTRGRRTASVRADNYCRLYSLSVDNFNEVLEEYPMMRRAFETVALDRLDRIGKRNSVLQHKVQHHQSSGTLNLQESEIIQRIVQHDRDMAQCTQLIQTSTAQSLNPPPAPPSPTPVIWAPLVQAPLQAAAATTPLALALAHHSQLPPILFHHPLATGSGSLKDNTSHSKRVHIGANTSSSCGSGPGSPASSTKFRSGLETPTLASLRTQHLSTIPVSPTLMSQPIFTSSLQPLTPLSTHQPPPHPPHSGMASVFPISQATVSYTCSAQLHSQPFHGAMTTPPHPIGLLQQGAPGRLAVRFPAPSASTISPLISSSVGPILSHLQQTSHATLQQMGSSHDRVGRTSSGPNLPHFPFITSTQSSSGFMQPMSAVGAGAAASLAQHSLAGLQSVFLPQVLPEHSALASLAQYGSAEASPCYTPPVHSPSIQSPVKGRTVYHSELPSTTSSHNPLTLQTSCPARVACTLKESAESSVDLFTQEIKTISGSHSSIHQERPLAMSGSSEAGAAGVSSPFSSPMAVSKPYTPIPGQATPVSRTHSGPEPQNQSVGVHSPIARPAKMLETEHKQSKLPSNL</sequence>
<dbReference type="FunFam" id="2.60.120.10:FF:000007">
    <property type="entry name" value="Putative potassium/sodium hyperpolarization-activated cyclic nucleotide-gated channel 2"/>
    <property type="match status" value="1"/>
</dbReference>
<keyword evidence="8 24" id="KW-0812">Transmembrane</keyword>
<evidence type="ECO:0000259" key="25">
    <source>
        <dbReference type="PROSITE" id="PS50042"/>
    </source>
</evidence>
<keyword evidence="9" id="KW-0547">Nucleotide-binding</keyword>
<evidence type="ECO:0000256" key="3">
    <source>
        <dbReference type="ARBA" id="ARBA00022448"/>
    </source>
</evidence>
<dbReference type="Proteomes" id="UP000694890">
    <property type="component" value="Linkage group LG10"/>
</dbReference>
<dbReference type="GO" id="GO:0005272">
    <property type="term" value="F:sodium channel activity"/>
    <property type="evidence" value="ECO:0007669"/>
    <property type="project" value="UniProtKB-KW"/>
</dbReference>
<keyword evidence="18" id="KW-0739">Sodium transport</keyword>
<evidence type="ECO:0000256" key="9">
    <source>
        <dbReference type="ARBA" id="ARBA00022741"/>
    </source>
</evidence>
<accession>A0AAJ7LF99</accession>
<evidence type="ECO:0000256" key="21">
    <source>
        <dbReference type="ARBA" id="ARBA00034430"/>
    </source>
</evidence>
<evidence type="ECO:0000256" key="5">
    <source>
        <dbReference type="ARBA" id="ARBA00022475"/>
    </source>
</evidence>
<evidence type="ECO:0000256" key="4">
    <source>
        <dbReference type="ARBA" id="ARBA00022461"/>
    </source>
</evidence>
<feature type="region of interest" description="Disordered" evidence="23">
    <location>
        <begin position="21"/>
        <end position="67"/>
    </location>
</feature>
<keyword evidence="6" id="KW-0633">Potassium transport</keyword>
<dbReference type="GO" id="GO:0098855">
    <property type="term" value="C:HCN channel complex"/>
    <property type="evidence" value="ECO:0007669"/>
    <property type="project" value="TreeGrafter"/>
</dbReference>
<feature type="compositionally biased region" description="Polar residues" evidence="23">
    <location>
        <begin position="1152"/>
        <end position="1169"/>
    </location>
</feature>
<feature type="transmembrane region" description="Helical" evidence="24">
    <location>
        <begin position="423"/>
        <end position="442"/>
    </location>
</feature>
<dbReference type="FunFam" id="1.10.287.630:FF:000002">
    <property type="entry name" value="Potassium/sodium hyperpolarization-activated cyclic nucleotide-gated channel 4"/>
    <property type="match status" value="1"/>
</dbReference>
<evidence type="ECO:0000256" key="17">
    <source>
        <dbReference type="ARBA" id="ARBA00023149"/>
    </source>
</evidence>
<dbReference type="PRINTS" id="PR01463">
    <property type="entry name" value="EAGCHANLFMLY"/>
</dbReference>
<comment type="catalytic activity">
    <reaction evidence="21">
        <text>K(+)(in) = K(+)(out)</text>
        <dbReference type="Rhea" id="RHEA:29463"/>
        <dbReference type="ChEBI" id="CHEBI:29103"/>
    </reaction>
</comment>
<evidence type="ECO:0000256" key="23">
    <source>
        <dbReference type="SAM" id="MobiDB-lite"/>
    </source>
</evidence>
<keyword evidence="14" id="KW-0915">Sodium</keyword>
<feature type="transmembrane region" description="Helical" evidence="24">
    <location>
        <begin position="454"/>
        <end position="475"/>
    </location>
</feature>
<evidence type="ECO:0000256" key="10">
    <source>
        <dbReference type="ARBA" id="ARBA00022826"/>
    </source>
</evidence>
<dbReference type="GO" id="GO:0003254">
    <property type="term" value="P:regulation of membrane depolarization"/>
    <property type="evidence" value="ECO:0007669"/>
    <property type="project" value="TreeGrafter"/>
</dbReference>
<evidence type="ECO:0000256" key="12">
    <source>
        <dbReference type="ARBA" id="ARBA00022958"/>
    </source>
</evidence>